<feature type="transmembrane region" description="Helical" evidence="1">
    <location>
        <begin position="336"/>
        <end position="358"/>
    </location>
</feature>
<dbReference type="InterPro" id="IPR001173">
    <property type="entry name" value="Glyco_trans_2-like"/>
</dbReference>
<feature type="transmembrane region" description="Helical" evidence="1">
    <location>
        <begin position="272"/>
        <end position="292"/>
    </location>
</feature>
<feature type="domain" description="Glycosyltransferase 2-like" evidence="2">
    <location>
        <begin position="38"/>
        <end position="169"/>
    </location>
</feature>
<evidence type="ECO:0000256" key="1">
    <source>
        <dbReference type="SAM" id="Phobius"/>
    </source>
</evidence>
<dbReference type="Gene3D" id="3.90.550.10">
    <property type="entry name" value="Spore Coat Polysaccharide Biosynthesis Protein SpsA, Chain A"/>
    <property type="match status" value="1"/>
</dbReference>
<sequence length="364" mass="40176">MLLLLLLAFTVQLLIWLFVFYPALSPGSTPGQQDRPVSVIVCFRDEARRIEACLRGLLAQRHSDFEVIAVDDNSSDESAAIVQRICGEARHLRLVRPGPTRPGKKDALSAGIAAASHPRLLLTDADCVPASTDWLSRMAAPLDDGAETVLGCSPYRRAPGWLNRWQRFESTQTVLQYQGLARLGMPYMGVGRNLAYSADFFSRAGGLEGHAHVPGGDDDLLVNGNAVATRTARVTRPEAWTLSESSPDWESYFFQKTRHQSVGLHYRRRHQLLLIAIAASHGLFYLSGLLLLLTPLAPYALMLYAVRAVVVVATYVRSPVSRFLGGGAGAVAWWKVPGLLVADSLYSFYYLFLLLASFSDRRSW</sequence>
<dbReference type="OrthoDB" id="9800276at2"/>
<keyword evidence="4" id="KW-1185">Reference proteome</keyword>
<dbReference type="RefSeq" id="WP_136459864.1">
    <property type="nucleotide sequence ID" value="NZ_SRSF01000006.1"/>
</dbReference>
<proteinExistence type="predicted"/>
<dbReference type="PANTHER" id="PTHR43685:SF2">
    <property type="entry name" value="GLYCOSYLTRANSFERASE 2-LIKE DOMAIN-CONTAINING PROTEIN"/>
    <property type="match status" value="1"/>
</dbReference>
<dbReference type="SUPFAM" id="SSF53448">
    <property type="entry name" value="Nucleotide-diphospho-sugar transferases"/>
    <property type="match status" value="1"/>
</dbReference>
<evidence type="ECO:0000313" key="4">
    <source>
        <dbReference type="Proteomes" id="UP000308528"/>
    </source>
</evidence>
<feature type="transmembrane region" description="Helical" evidence="1">
    <location>
        <begin position="299"/>
        <end position="316"/>
    </location>
</feature>
<comment type="caution">
    <text evidence="3">The sequence shown here is derived from an EMBL/GenBank/DDBJ whole genome shotgun (WGS) entry which is preliminary data.</text>
</comment>
<organism evidence="3 4">
    <name type="scientific">Neolewinella litorea</name>
    <dbReference type="NCBI Taxonomy" id="2562452"/>
    <lineage>
        <taxon>Bacteria</taxon>
        <taxon>Pseudomonadati</taxon>
        <taxon>Bacteroidota</taxon>
        <taxon>Saprospiria</taxon>
        <taxon>Saprospirales</taxon>
        <taxon>Lewinellaceae</taxon>
        <taxon>Neolewinella</taxon>
    </lineage>
</organism>
<keyword evidence="3" id="KW-0808">Transferase</keyword>
<dbReference type="InterPro" id="IPR029044">
    <property type="entry name" value="Nucleotide-diphossugar_trans"/>
</dbReference>
<dbReference type="GO" id="GO:0016740">
    <property type="term" value="F:transferase activity"/>
    <property type="evidence" value="ECO:0007669"/>
    <property type="project" value="UniProtKB-KW"/>
</dbReference>
<gene>
    <name evidence="3" type="ORF">E4021_13330</name>
</gene>
<keyword evidence="1" id="KW-1133">Transmembrane helix</keyword>
<dbReference type="Pfam" id="PF00535">
    <property type="entry name" value="Glycos_transf_2"/>
    <property type="match status" value="1"/>
</dbReference>
<evidence type="ECO:0000313" key="3">
    <source>
        <dbReference type="EMBL" id="THH37671.1"/>
    </source>
</evidence>
<reference evidence="3 4" key="1">
    <citation type="submission" date="2019-04" db="EMBL/GenBank/DDBJ databases">
        <title>Lewinella litorea sp. nov., isolated from a marine sand.</title>
        <authorList>
            <person name="Yoon J.-H."/>
        </authorList>
    </citation>
    <scope>NUCLEOTIDE SEQUENCE [LARGE SCALE GENOMIC DNA]</scope>
    <source>
        <strain evidence="3 4">HSMS-39</strain>
    </source>
</reference>
<dbReference type="AlphaFoldDB" id="A0A4S4NHJ1"/>
<accession>A0A4S4NHJ1</accession>
<dbReference type="InterPro" id="IPR050834">
    <property type="entry name" value="Glycosyltransf_2"/>
</dbReference>
<keyword evidence="1" id="KW-0812">Transmembrane</keyword>
<protein>
    <submittedName>
        <fullName evidence="3">Glycosyltransferase</fullName>
    </submittedName>
</protein>
<name>A0A4S4NHJ1_9BACT</name>
<keyword evidence="1" id="KW-0472">Membrane</keyword>
<evidence type="ECO:0000259" key="2">
    <source>
        <dbReference type="Pfam" id="PF00535"/>
    </source>
</evidence>
<dbReference type="PANTHER" id="PTHR43685">
    <property type="entry name" value="GLYCOSYLTRANSFERASE"/>
    <property type="match status" value="1"/>
</dbReference>
<dbReference type="Proteomes" id="UP000308528">
    <property type="component" value="Unassembled WGS sequence"/>
</dbReference>
<dbReference type="EMBL" id="SRSF01000006">
    <property type="protein sequence ID" value="THH37671.1"/>
    <property type="molecule type" value="Genomic_DNA"/>
</dbReference>